<dbReference type="SUPFAM" id="SSF118196">
    <property type="entry name" value="YaeB-like"/>
    <property type="match status" value="1"/>
</dbReference>
<sequence>MTPIAHLRTAYPEKFGVPRQSRLVPSAQARLVFEPPYRHEDCIRGLDAFTHLWLIWEFSRNAGHPWNPTVRPPRLGGNTRLGVFATRSPFRPNPIGLSAVVLEGIDRDTPEGPILLIRGADLVDGTPIYDIKPYIPYADSIPEATGGFTDSEQWQPLETAFAPGLELPPACTPAWRQTLIETLAQDPRPAYQNDPDRLYHLILSPCEITFRVVGSAAIVTAVSLHG</sequence>
<dbReference type="Gene3D" id="2.40.30.70">
    <property type="entry name" value="YaeB-like"/>
    <property type="match status" value="1"/>
</dbReference>
<keyword evidence="4" id="KW-0808">Transferase</keyword>
<dbReference type="PATRIC" id="fig|1679444.3.peg.1620"/>
<dbReference type="CDD" id="cd09281">
    <property type="entry name" value="UPF0066"/>
    <property type="match status" value="1"/>
</dbReference>
<dbReference type="InterPro" id="IPR041369">
    <property type="entry name" value="TrmO_C"/>
</dbReference>
<dbReference type="GO" id="GO:0032259">
    <property type="term" value="P:methylation"/>
    <property type="evidence" value="ECO:0007669"/>
    <property type="project" value="UniProtKB-KW"/>
</dbReference>
<keyword evidence="4" id="KW-0489">Methyltransferase</keyword>
<evidence type="ECO:0000256" key="1">
    <source>
        <dbReference type="ARBA" id="ARBA00022691"/>
    </source>
</evidence>
<dbReference type="InterPro" id="IPR023368">
    <property type="entry name" value="UPF0066_cons_site"/>
</dbReference>
<dbReference type="InterPro" id="IPR040372">
    <property type="entry name" value="YaeB-like"/>
</dbReference>
<dbReference type="PROSITE" id="PS51668">
    <property type="entry name" value="TSAA_2"/>
    <property type="match status" value="1"/>
</dbReference>
<dbReference type="GO" id="GO:0008168">
    <property type="term" value="F:methyltransferase activity"/>
    <property type="evidence" value="ECO:0007669"/>
    <property type="project" value="UniProtKB-KW"/>
</dbReference>
<dbReference type="InterPro" id="IPR036414">
    <property type="entry name" value="YaeB_N_sf"/>
</dbReference>
<dbReference type="Pfam" id="PF18389">
    <property type="entry name" value="TrmO_C"/>
    <property type="match status" value="1"/>
</dbReference>
<dbReference type="PROSITE" id="PS01318">
    <property type="entry name" value="TSAA_1"/>
    <property type="match status" value="1"/>
</dbReference>
<dbReference type="NCBIfam" id="TIGR00104">
    <property type="entry name" value="tRNA_TsaA"/>
    <property type="match status" value="1"/>
</dbReference>
<dbReference type="PANTHER" id="PTHR12818:SF0">
    <property type="entry name" value="TRNA (ADENINE(37)-N6)-METHYLTRANSFERASE"/>
    <property type="match status" value="1"/>
</dbReference>
<dbReference type="STRING" id="1679444.PYTT_2321"/>
<protein>
    <submittedName>
        <fullName evidence="4">Trna tsaa: trna-thr(Ggu) m(6)t(6)a37 methyltransferase tsaa</fullName>
    </submittedName>
</protein>
<proteinExistence type="inferred from homology"/>
<dbReference type="AlphaFoldDB" id="A0A1C7P9L0"/>
<dbReference type="KEGG" id="agl:PYTT_2321"/>
<dbReference type="EMBL" id="LT629973">
    <property type="protein sequence ID" value="SEH98693.1"/>
    <property type="molecule type" value="Genomic_DNA"/>
</dbReference>
<dbReference type="Proteomes" id="UP000176204">
    <property type="component" value="Chromosome I"/>
</dbReference>
<feature type="domain" description="TsaA-like" evidence="3">
    <location>
        <begin position="1"/>
        <end position="143"/>
    </location>
</feature>
<evidence type="ECO:0000313" key="4">
    <source>
        <dbReference type="EMBL" id="SEH98693.1"/>
    </source>
</evidence>
<keyword evidence="5" id="KW-1185">Reference proteome</keyword>
<gene>
    <name evidence="4" type="ORF">PYTT_2321</name>
</gene>
<dbReference type="RefSeq" id="WP_067777671.1">
    <property type="nucleotide sequence ID" value="NZ_LIGX01000040.1"/>
</dbReference>
<name>A0A1C7P9L0_9BACT</name>
<comment type="similarity">
    <text evidence="2">Belongs to the tRNA methyltransferase O family.</text>
</comment>
<evidence type="ECO:0000259" key="3">
    <source>
        <dbReference type="PROSITE" id="PS51668"/>
    </source>
</evidence>
<evidence type="ECO:0000256" key="2">
    <source>
        <dbReference type="ARBA" id="ARBA00033753"/>
    </source>
</evidence>
<dbReference type="InterPro" id="IPR023370">
    <property type="entry name" value="TrmO-like_N"/>
</dbReference>
<dbReference type="Gene3D" id="3.30.2310.10">
    <property type="entry name" value="YaeB-like"/>
    <property type="match status" value="1"/>
</dbReference>
<reference evidence="5" key="1">
    <citation type="submission" date="2016-09" db="EMBL/GenBank/DDBJ databases">
        <authorList>
            <person name="Koehorst J."/>
        </authorList>
    </citation>
    <scope>NUCLEOTIDE SEQUENCE [LARGE SCALE GENOMIC DNA]</scope>
</reference>
<accession>A0A1C7P9L0</accession>
<evidence type="ECO:0000313" key="5">
    <source>
        <dbReference type="Proteomes" id="UP000176204"/>
    </source>
</evidence>
<dbReference type="PANTHER" id="PTHR12818">
    <property type="entry name" value="TRNA (ADENINE(37)-N6)-METHYLTRANSFERASE"/>
    <property type="match status" value="1"/>
</dbReference>
<dbReference type="Pfam" id="PF01980">
    <property type="entry name" value="TrmO_N"/>
    <property type="match status" value="1"/>
</dbReference>
<keyword evidence="1" id="KW-0949">S-adenosyl-L-methionine</keyword>
<dbReference type="InterPro" id="IPR036413">
    <property type="entry name" value="YaeB-like_sf"/>
</dbReference>
<dbReference type="OrthoDB" id="9804309at2"/>
<organism evidence="4 5">
    <name type="scientific">Akkermansia glycaniphila</name>
    <dbReference type="NCBI Taxonomy" id="1679444"/>
    <lineage>
        <taxon>Bacteria</taxon>
        <taxon>Pseudomonadati</taxon>
        <taxon>Verrucomicrobiota</taxon>
        <taxon>Verrucomicrobiia</taxon>
        <taxon>Verrucomicrobiales</taxon>
        <taxon>Akkermansiaceae</taxon>
        <taxon>Akkermansia</taxon>
    </lineage>
</organism>